<name>A0A841H3J1_9BACT</name>
<dbReference type="EMBL" id="JACHIA010000016">
    <property type="protein sequence ID" value="MBB6072538.1"/>
    <property type="molecule type" value="Genomic_DNA"/>
</dbReference>
<dbReference type="Gene3D" id="3.40.50.1010">
    <property type="entry name" value="5'-nuclease"/>
    <property type="match status" value="1"/>
</dbReference>
<accession>A0A841H3J1</accession>
<evidence type="ECO:0000313" key="2">
    <source>
        <dbReference type="Proteomes" id="UP000582837"/>
    </source>
</evidence>
<proteinExistence type="predicted"/>
<dbReference type="Proteomes" id="UP000582837">
    <property type="component" value="Unassembled WGS sequence"/>
</dbReference>
<gene>
    <name evidence="1" type="ORF">HNQ61_004201</name>
</gene>
<dbReference type="SUPFAM" id="SSF88723">
    <property type="entry name" value="PIN domain-like"/>
    <property type="match status" value="1"/>
</dbReference>
<protein>
    <submittedName>
        <fullName evidence="1">Putative nucleic acid-binding protein</fullName>
    </submittedName>
</protein>
<comment type="caution">
    <text evidence="1">The sequence shown here is derived from an EMBL/GenBank/DDBJ whole genome shotgun (WGS) entry which is preliminary data.</text>
</comment>
<dbReference type="InterPro" id="IPR029060">
    <property type="entry name" value="PIN-like_dom_sf"/>
</dbReference>
<organism evidence="1 2">
    <name type="scientific">Longimicrobium terrae</name>
    <dbReference type="NCBI Taxonomy" id="1639882"/>
    <lineage>
        <taxon>Bacteria</taxon>
        <taxon>Pseudomonadati</taxon>
        <taxon>Gemmatimonadota</taxon>
        <taxon>Longimicrobiia</taxon>
        <taxon>Longimicrobiales</taxon>
        <taxon>Longimicrobiaceae</taxon>
        <taxon>Longimicrobium</taxon>
    </lineage>
</organism>
<reference evidence="1 2" key="1">
    <citation type="submission" date="2020-08" db="EMBL/GenBank/DDBJ databases">
        <title>Genomic Encyclopedia of Type Strains, Phase IV (KMG-IV): sequencing the most valuable type-strain genomes for metagenomic binning, comparative biology and taxonomic classification.</title>
        <authorList>
            <person name="Goeker M."/>
        </authorList>
    </citation>
    <scope>NUCLEOTIDE SEQUENCE [LARGE SCALE GENOMIC DNA]</scope>
    <source>
        <strain evidence="1 2">DSM 29007</strain>
    </source>
</reference>
<keyword evidence="2" id="KW-1185">Reference proteome</keyword>
<dbReference type="AlphaFoldDB" id="A0A841H3J1"/>
<evidence type="ECO:0000313" key="1">
    <source>
        <dbReference type="EMBL" id="MBB6072538.1"/>
    </source>
</evidence>
<sequence length="163" mass="18629">MPKPTLYLDSTIPSVYHDQRTDPERVRWRRITRAWWEHAHERYMLCSSLLIIEEISRGRQSDQVAARKSFAEGLSLLPLTPPVAEAARVYASRKLMPSKPLDDAVHLAAASLYGCKYLVSWNLKHLANPNKRAHLKTVNQELGLSVPVILTPEQLLEIEHEQS</sequence>
<dbReference type="RefSeq" id="WP_170032822.1">
    <property type="nucleotide sequence ID" value="NZ_JABDTL010000001.1"/>
</dbReference>
<dbReference type="CDD" id="cd18687">
    <property type="entry name" value="PIN_VapC-like"/>
    <property type="match status" value="1"/>
</dbReference>